<accession>A0A7V3PSH9</accession>
<evidence type="ECO:0000256" key="7">
    <source>
        <dbReference type="HAMAP-Rule" id="MF_01325"/>
    </source>
</evidence>
<dbReference type="PANTHER" id="PTHR11229:SF16">
    <property type="entry name" value="LARGE RIBOSOMAL SUBUNIT PROTEIN UL3C"/>
    <property type="match status" value="1"/>
</dbReference>
<dbReference type="HAMAP" id="MF_01325_B">
    <property type="entry name" value="Ribosomal_uL3_B"/>
    <property type="match status" value="1"/>
</dbReference>
<dbReference type="GO" id="GO:0003735">
    <property type="term" value="F:structural constituent of ribosome"/>
    <property type="evidence" value="ECO:0007669"/>
    <property type="project" value="UniProtKB-UniRule"/>
</dbReference>
<evidence type="ECO:0000256" key="4">
    <source>
        <dbReference type="ARBA" id="ARBA00022980"/>
    </source>
</evidence>
<evidence type="ECO:0000256" key="6">
    <source>
        <dbReference type="ARBA" id="ARBA00035243"/>
    </source>
</evidence>
<dbReference type="Gene3D" id="2.40.30.10">
    <property type="entry name" value="Translation factors"/>
    <property type="match status" value="1"/>
</dbReference>
<comment type="function">
    <text evidence="7">One of the primary rRNA binding proteins, it binds directly near the 3'-end of the 23S rRNA, where it nucleates assembly of the 50S subunit.</text>
</comment>
<dbReference type="EMBL" id="DTMZ01000014">
    <property type="protein sequence ID" value="HGD12681.1"/>
    <property type="molecule type" value="Genomic_DNA"/>
</dbReference>
<proteinExistence type="inferred from homology"/>
<gene>
    <name evidence="7" type="primary">rplC</name>
    <name evidence="8" type="ORF">ENX16_01150</name>
</gene>
<dbReference type="SUPFAM" id="SSF50447">
    <property type="entry name" value="Translation proteins"/>
    <property type="match status" value="1"/>
</dbReference>
<keyword evidence="4 7" id="KW-0689">Ribosomal protein</keyword>
<comment type="subunit">
    <text evidence="7">Part of the 50S ribosomal subunit. Forms a cluster with proteins L14 and L19.</text>
</comment>
<keyword evidence="3 7" id="KW-0694">RNA-binding</keyword>
<dbReference type="FunFam" id="3.30.160.810:FF:000001">
    <property type="entry name" value="50S ribosomal protein L3"/>
    <property type="match status" value="1"/>
</dbReference>
<dbReference type="InterPro" id="IPR009000">
    <property type="entry name" value="Transl_B-barrel_sf"/>
</dbReference>
<organism evidence="8">
    <name type="scientific">candidate division WOR-3 bacterium</name>
    <dbReference type="NCBI Taxonomy" id="2052148"/>
    <lineage>
        <taxon>Bacteria</taxon>
        <taxon>Bacteria division WOR-3</taxon>
    </lineage>
</organism>
<dbReference type="InterPro" id="IPR000597">
    <property type="entry name" value="Ribosomal_uL3"/>
</dbReference>
<evidence type="ECO:0000256" key="5">
    <source>
        <dbReference type="ARBA" id="ARBA00023274"/>
    </source>
</evidence>
<reference evidence="8" key="1">
    <citation type="journal article" date="2020" name="mSystems">
        <title>Genome- and Community-Level Interaction Insights into Carbon Utilization and Element Cycling Functions of Hydrothermarchaeota in Hydrothermal Sediment.</title>
        <authorList>
            <person name="Zhou Z."/>
            <person name="Liu Y."/>
            <person name="Xu W."/>
            <person name="Pan J."/>
            <person name="Luo Z.H."/>
            <person name="Li M."/>
        </authorList>
    </citation>
    <scope>NUCLEOTIDE SEQUENCE [LARGE SCALE GENOMIC DNA]</scope>
    <source>
        <strain evidence="8">SpSt-914</strain>
    </source>
</reference>
<dbReference type="GO" id="GO:0019843">
    <property type="term" value="F:rRNA binding"/>
    <property type="evidence" value="ECO:0007669"/>
    <property type="project" value="UniProtKB-UniRule"/>
</dbReference>
<keyword evidence="2 7" id="KW-0699">rRNA-binding</keyword>
<comment type="caution">
    <text evidence="8">The sequence shown here is derived from an EMBL/GenBank/DDBJ whole genome shotgun (WGS) entry which is preliminary data.</text>
</comment>
<dbReference type="AlphaFoldDB" id="A0A7V3PSH9"/>
<dbReference type="GO" id="GO:0006412">
    <property type="term" value="P:translation"/>
    <property type="evidence" value="ECO:0007669"/>
    <property type="project" value="UniProtKB-UniRule"/>
</dbReference>
<evidence type="ECO:0000313" key="8">
    <source>
        <dbReference type="EMBL" id="HGD12681.1"/>
    </source>
</evidence>
<dbReference type="Pfam" id="PF00297">
    <property type="entry name" value="Ribosomal_L3"/>
    <property type="match status" value="1"/>
</dbReference>
<dbReference type="Gene3D" id="3.30.160.810">
    <property type="match status" value="1"/>
</dbReference>
<evidence type="ECO:0000256" key="1">
    <source>
        <dbReference type="ARBA" id="ARBA00006540"/>
    </source>
</evidence>
<name>A0A7V3PSH9_UNCW3</name>
<dbReference type="FunFam" id="2.40.30.10:FF:000004">
    <property type="entry name" value="50S ribosomal protein L3"/>
    <property type="match status" value="1"/>
</dbReference>
<dbReference type="NCBIfam" id="TIGR03625">
    <property type="entry name" value="L3_bact"/>
    <property type="match status" value="1"/>
</dbReference>
<evidence type="ECO:0000256" key="2">
    <source>
        <dbReference type="ARBA" id="ARBA00022730"/>
    </source>
</evidence>
<comment type="similarity">
    <text evidence="1 7">Belongs to the universal ribosomal protein uL3 family.</text>
</comment>
<dbReference type="GO" id="GO:0022625">
    <property type="term" value="C:cytosolic large ribosomal subunit"/>
    <property type="evidence" value="ECO:0007669"/>
    <property type="project" value="TreeGrafter"/>
</dbReference>
<evidence type="ECO:0000256" key="3">
    <source>
        <dbReference type="ARBA" id="ARBA00022884"/>
    </source>
</evidence>
<dbReference type="PANTHER" id="PTHR11229">
    <property type="entry name" value="50S RIBOSOMAL PROTEIN L3"/>
    <property type="match status" value="1"/>
</dbReference>
<sequence length="206" mass="22357">MIGLVGKKGEMTQLYDEQGQVVPVTAIEVGKCVVVGLRTKEKNGYCAVQVGWGEASKRQRTKPYEGYFQKANLPVMRMLHEFRVPSVEGFQVGQELKVDLLKPGDYVTVTGWTKGRGFAGGMKRWGWSGGPASHGSMSHRRIGSLGAGSSPGRVLPGRTLPGHYGCERLTVKNLKVVKVEPEKGVVYVRGAIPGYRGSAVIVRKVS</sequence>
<protein>
    <recommendedName>
        <fullName evidence="6 7">Large ribosomal subunit protein uL3</fullName>
    </recommendedName>
</protein>
<dbReference type="InterPro" id="IPR019927">
    <property type="entry name" value="Ribosomal_uL3_bac/org-type"/>
</dbReference>
<keyword evidence="5 7" id="KW-0687">Ribonucleoprotein</keyword>